<accession>A0A3N7GPS9</accession>
<gene>
    <name evidence="4" type="ORF">POPTR_007G035900</name>
</gene>
<dbReference type="GO" id="GO:0004252">
    <property type="term" value="F:serine-type endopeptidase activity"/>
    <property type="evidence" value="ECO:0007669"/>
    <property type="project" value="InterPro"/>
</dbReference>
<dbReference type="PANTHER" id="PTHR11757">
    <property type="entry name" value="PROTEASE FAMILY S9A OLIGOPEPTIDASE"/>
    <property type="match status" value="1"/>
</dbReference>
<evidence type="ECO:0000313" key="5">
    <source>
        <dbReference type="Proteomes" id="UP000006729"/>
    </source>
</evidence>
<organism evidence="4 5">
    <name type="scientific">Populus trichocarpa</name>
    <name type="common">Western balsam poplar</name>
    <name type="synonym">Populus balsamifera subsp. trichocarpa</name>
    <dbReference type="NCBI Taxonomy" id="3694"/>
    <lineage>
        <taxon>Eukaryota</taxon>
        <taxon>Viridiplantae</taxon>
        <taxon>Streptophyta</taxon>
        <taxon>Embryophyta</taxon>
        <taxon>Tracheophyta</taxon>
        <taxon>Spermatophyta</taxon>
        <taxon>Magnoliopsida</taxon>
        <taxon>eudicotyledons</taxon>
        <taxon>Gunneridae</taxon>
        <taxon>Pentapetalae</taxon>
        <taxon>rosids</taxon>
        <taxon>fabids</taxon>
        <taxon>Malpighiales</taxon>
        <taxon>Salicaceae</taxon>
        <taxon>Saliceae</taxon>
        <taxon>Populus</taxon>
    </lineage>
</organism>
<proteinExistence type="inferred from homology"/>
<name>A0A3N7GPS9_POPTR</name>
<dbReference type="EMBL" id="CM009296">
    <property type="protein sequence ID" value="RQO92464.1"/>
    <property type="molecule type" value="Genomic_DNA"/>
</dbReference>
<dbReference type="Proteomes" id="UP000006729">
    <property type="component" value="Chromosome 7"/>
</dbReference>
<evidence type="ECO:0000256" key="2">
    <source>
        <dbReference type="SAM" id="MobiDB-lite"/>
    </source>
</evidence>
<evidence type="ECO:0000256" key="1">
    <source>
        <dbReference type="ARBA" id="ARBA00005228"/>
    </source>
</evidence>
<dbReference type="AlphaFoldDB" id="A0A3N7GPS9"/>
<dbReference type="SUPFAM" id="SSF50993">
    <property type="entry name" value="Peptidase/esterase 'gauge' domain"/>
    <property type="match status" value="1"/>
</dbReference>
<feature type="region of interest" description="Disordered" evidence="2">
    <location>
        <begin position="28"/>
        <end position="53"/>
    </location>
</feature>
<keyword evidence="5" id="KW-1185">Reference proteome</keyword>
<protein>
    <recommendedName>
        <fullName evidence="3">Peptidase S9A N-terminal domain-containing protein</fullName>
    </recommendedName>
</protein>
<feature type="domain" description="Peptidase S9A N-terminal" evidence="3">
    <location>
        <begin position="45"/>
        <end position="480"/>
    </location>
</feature>
<dbReference type="Pfam" id="PF02897">
    <property type="entry name" value="Peptidase_S9_N"/>
    <property type="match status" value="1"/>
</dbReference>
<feature type="compositionally biased region" description="Pro residues" evidence="2">
    <location>
        <begin position="31"/>
        <end position="40"/>
    </location>
</feature>
<comment type="similarity">
    <text evidence="1">Belongs to the peptidase S9A family.</text>
</comment>
<sequence>MRHLLTTTFHRHNHRLPTILHHLLIRHYRPPKPPAPPAPPKHPKPPQKPQSFTFHDATWEDPYSWMSHLNDKVAMRHMDIYMEQEEKYTEAVMSDTEKLQSKLQSEMASRLHFDLSTSPIRWGPWLYYKRVEAGKQYPVLCRRLASLNEQFISNKDPSGGFDFVSGRKIEQKMVDYNLEAERFGGYAYEELSEVSPDHKFLAYTMYDKDNDSFRLSVRNLNSGALCSKPQADRVSNLAWAKDGQALLYVVTDQHKRPSRIYCSMIGSTEEDVLLLDEPAENVYVNIRHTKDFRFVTVNTFSTTFSKVFLINAADPLSGITLVWECEAQAHCIVEHHQGYLYLFTDAARRGQLVDHHYLLRCPVNASSGPRIWERVFDDDRDMVIEDVDFCNTHLTLIIREKCSFRLCSVPLPMPARKDAVRLKELNPTFLPLPNHVSQIWPGPNYDYYSSTMRFTISSPVMPDAVVDYELSSGNWNIVQQQNLLYERTRILYGTTSSGGIANGSSNNLNSDFLNEIKSEDDNLWNCLSEFYACEQYDVSSYDGVMVPLTILYSRKNKNNNQNPGLLHGHGAYGELLDKRWRNDLKSLLDRGWVIAYADVSTLCLQRWRWSW</sequence>
<dbReference type="PANTHER" id="PTHR11757:SF19">
    <property type="entry name" value="PROLYL ENDOPEPTIDASE-LIKE"/>
    <property type="match status" value="1"/>
</dbReference>
<dbReference type="InterPro" id="IPR029058">
    <property type="entry name" value="AB_hydrolase_fold"/>
</dbReference>
<evidence type="ECO:0000259" key="3">
    <source>
        <dbReference type="Pfam" id="PF02897"/>
    </source>
</evidence>
<dbReference type="Gene3D" id="3.40.50.1820">
    <property type="entry name" value="alpha/beta hydrolase"/>
    <property type="match status" value="1"/>
</dbReference>
<evidence type="ECO:0000313" key="4">
    <source>
        <dbReference type="EMBL" id="RQO92464.1"/>
    </source>
</evidence>
<dbReference type="InterPro" id="IPR023302">
    <property type="entry name" value="Pept_S9A_N"/>
</dbReference>
<dbReference type="InterPro" id="IPR051543">
    <property type="entry name" value="Serine_Peptidase_S9A"/>
</dbReference>
<reference evidence="4 5" key="1">
    <citation type="journal article" date="2006" name="Science">
        <title>The genome of black cottonwood, Populus trichocarpa (Torr. &amp; Gray).</title>
        <authorList>
            <person name="Tuskan G.A."/>
            <person name="Difazio S."/>
            <person name="Jansson S."/>
            <person name="Bohlmann J."/>
            <person name="Grigoriev I."/>
            <person name="Hellsten U."/>
            <person name="Putnam N."/>
            <person name="Ralph S."/>
            <person name="Rombauts S."/>
            <person name="Salamov A."/>
            <person name="Schein J."/>
            <person name="Sterck L."/>
            <person name="Aerts A."/>
            <person name="Bhalerao R.R."/>
            <person name="Bhalerao R.P."/>
            <person name="Blaudez D."/>
            <person name="Boerjan W."/>
            <person name="Brun A."/>
            <person name="Brunner A."/>
            <person name="Busov V."/>
            <person name="Campbell M."/>
            <person name="Carlson J."/>
            <person name="Chalot M."/>
            <person name="Chapman J."/>
            <person name="Chen G.L."/>
            <person name="Cooper D."/>
            <person name="Coutinho P.M."/>
            <person name="Couturier J."/>
            <person name="Covert S."/>
            <person name="Cronk Q."/>
            <person name="Cunningham R."/>
            <person name="Davis J."/>
            <person name="Degroeve S."/>
            <person name="Dejardin A."/>
            <person name="Depamphilis C."/>
            <person name="Detter J."/>
            <person name="Dirks B."/>
            <person name="Dubchak I."/>
            <person name="Duplessis S."/>
            <person name="Ehlting J."/>
            <person name="Ellis B."/>
            <person name="Gendler K."/>
            <person name="Goodstein D."/>
            <person name="Gribskov M."/>
            <person name="Grimwood J."/>
            <person name="Groover A."/>
            <person name="Gunter L."/>
            <person name="Hamberger B."/>
            <person name="Heinze B."/>
            <person name="Helariutta Y."/>
            <person name="Henrissat B."/>
            <person name="Holligan D."/>
            <person name="Holt R."/>
            <person name="Huang W."/>
            <person name="Islam-Faridi N."/>
            <person name="Jones S."/>
            <person name="Jones-Rhoades M."/>
            <person name="Jorgensen R."/>
            <person name="Joshi C."/>
            <person name="Kangasjarvi J."/>
            <person name="Karlsson J."/>
            <person name="Kelleher C."/>
            <person name="Kirkpatrick R."/>
            <person name="Kirst M."/>
            <person name="Kohler A."/>
            <person name="Kalluri U."/>
            <person name="Larimer F."/>
            <person name="Leebens-Mack J."/>
            <person name="Leple J.C."/>
            <person name="Locascio P."/>
            <person name="Lou Y."/>
            <person name="Lucas S."/>
            <person name="Martin F."/>
            <person name="Montanini B."/>
            <person name="Napoli C."/>
            <person name="Nelson D.R."/>
            <person name="Nelson C."/>
            <person name="Nieminen K."/>
            <person name="Nilsson O."/>
            <person name="Pereda V."/>
            <person name="Peter G."/>
            <person name="Philippe R."/>
            <person name="Pilate G."/>
            <person name="Poliakov A."/>
            <person name="Razumovskaya J."/>
            <person name="Richardson P."/>
            <person name="Rinaldi C."/>
            <person name="Ritland K."/>
            <person name="Rouze P."/>
            <person name="Ryaboy D."/>
            <person name="Schmutz J."/>
            <person name="Schrader J."/>
            <person name="Segerman B."/>
            <person name="Shin H."/>
            <person name="Siddiqui A."/>
            <person name="Sterky F."/>
            <person name="Terry A."/>
            <person name="Tsai C.J."/>
            <person name="Uberbacher E."/>
            <person name="Unneberg P."/>
            <person name="Vahala J."/>
            <person name="Wall K."/>
            <person name="Wessler S."/>
            <person name="Yang G."/>
            <person name="Yin T."/>
            <person name="Douglas C."/>
            <person name="Marra M."/>
            <person name="Sandberg G."/>
            <person name="Van de Peer Y."/>
            <person name="Rokhsar D."/>
        </authorList>
    </citation>
    <scope>NUCLEOTIDE SEQUENCE [LARGE SCALE GENOMIC DNA]</scope>
    <source>
        <strain evidence="5">cv. Nisqually</strain>
    </source>
</reference>
<dbReference type="Gene3D" id="2.130.10.120">
    <property type="entry name" value="Prolyl oligopeptidase, N-terminal domain"/>
    <property type="match status" value="1"/>
</dbReference>